<dbReference type="Pfam" id="PF13432">
    <property type="entry name" value="TPR_16"/>
    <property type="match status" value="3"/>
</dbReference>
<dbReference type="Gene3D" id="1.25.40.10">
    <property type="entry name" value="Tetratricopeptide repeat domain"/>
    <property type="match status" value="3"/>
</dbReference>
<reference evidence="4" key="1">
    <citation type="journal article" date="2020" name="mSystems">
        <title>Genome- and Community-Level Interaction Insights into Carbon Utilization and Element Cycling Functions of Hydrothermarchaeota in Hydrothermal Sediment.</title>
        <authorList>
            <person name="Zhou Z."/>
            <person name="Liu Y."/>
            <person name="Xu W."/>
            <person name="Pan J."/>
            <person name="Luo Z.H."/>
            <person name="Li M."/>
        </authorList>
    </citation>
    <scope>NUCLEOTIDE SEQUENCE [LARGE SCALE GENOMIC DNA]</scope>
    <source>
        <strain evidence="4">HyVt-483</strain>
    </source>
</reference>
<dbReference type="InterPro" id="IPR019734">
    <property type="entry name" value="TPR_rpt"/>
</dbReference>
<gene>
    <name evidence="4" type="ORF">ENJ40_01075</name>
</gene>
<dbReference type="InterPro" id="IPR013105">
    <property type="entry name" value="TPR_2"/>
</dbReference>
<protein>
    <submittedName>
        <fullName evidence="4">Tetratricopeptide repeat protein</fullName>
    </submittedName>
</protein>
<evidence type="ECO:0000313" key="4">
    <source>
        <dbReference type="EMBL" id="HFC97037.1"/>
    </source>
</evidence>
<accession>A0A7C3GCV3</accession>
<dbReference type="Pfam" id="PF13176">
    <property type="entry name" value="TPR_7"/>
    <property type="match status" value="1"/>
</dbReference>
<dbReference type="InterPro" id="IPR011990">
    <property type="entry name" value="TPR-like_helical_dom_sf"/>
</dbReference>
<dbReference type="SMART" id="SM00028">
    <property type="entry name" value="TPR"/>
    <property type="match status" value="11"/>
</dbReference>
<organism evidence="4">
    <name type="scientific">Thermosulfurimonas dismutans</name>
    <dbReference type="NCBI Taxonomy" id="999894"/>
    <lineage>
        <taxon>Bacteria</taxon>
        <taxon>Pseudomonadati</taxon>
        <taxon>Thermodesulfobacteriota</taxon>
        <taxon>Thermodesulfobacteria</taxon>
        <taxon>Thermodesulfobacteriales</taxon>
        <taxon>Thermodesulfobacteriaceae</taxon>
        <taxon>Thermosulfurimonas</taxon>
    </lineage>
</organism>
<keyword evidence="2 3" id="KW-0802">TPR repeat</keyword>
<keyword evidence="1" id="KW-0677">Repeat</keyword>
<comment type="caution">
    <text evidence="4">The sequence shown here is derived from an EMBL/GenBank/DDBJ whole genome shotgun (WGS) entry which is preliminary data.</text>
</comment>
<name>A0A7C3GCV3_9BACT</name>
<feature type="repeat" description="TPR" evidence="3">
    <location>
        <begin position="204"/>
        <end position="237"/>
    </location>
</feature>
<dbReference type="PROSITE" id="PS50005">
    <property type="entry name" value="TPR"/>
    <property type="match status" value="2"/>
</dbReference>
<dbReference type="Pfam" id="PF14559">
    <property type="entry name" value="TPR_19"/>
    <property type="match status" value="1"/>
</dbReference>
<dbReference type="PANTHER" id="PTHR45586">
    <property type="entry name" value="TPR REPEAT-CONTAINING PROTEIN PA4667"/>
    <property type="match status" value="1"/>
</dbReference>
<proteinExistence type="predicted"/>
<dbReference type="PANTHER" id="PTHR45586:SF1">
    <property type="entry name" value="LIPOPOLYSACCHARIDE ASSEMBLY PROTEIN B"/>
    <property type="match status" value="1"/>
</dbReference>
<feature type="repeat" description="TPR" evidence="3">
    <location>
        <begin position="443"/>
        <end position="476"/>
    </location>
</feature>
<dbReference type="SUPFAM" id="SSF48452">
    <property type="entry name" value="TPR-like"/>
    <property type="match status" value="2"/>
</dbReference>
<evidence type="ECO:0000256" key="1">
    <source>
        <dbReference type="ARBA" id="ARBA00022737"/>
    </source>
</evidence>
<evidence type="ECO:0000256" key="2">
    <source>
        <dbReference type="ARBA" id="ARBA00022803"/>
    </source>
</evidence>
<evidence type="ECO:0000256" key="3">
    <source>
        <dbReference type="PROSITE-ProRule" id="PRU00339"/>
    </source>
</evidence>
<dbReference type="InterPro" id="IPR051012">
    <property type="entry name" value="CellSynth/LPSAsmb/PSIAsmb"/>
</dbReference>
<dbReference type="Pfam" id="PF07719">
    <property type="entry name" value="TPR_2"/>
    <property type="match status" value="1"/>
</dbReference>
<dbReference type="AlphaFoldDB" id="A0A7C3GCV3"/>
<dbReference type="Proteomes" id="UP000886043">
    <property type="component" value="Unassembled WGS sequence"/>
</dbReference>
<dbReference type="EMBL" id="DRMH01000012">
    <property type="protein sequence ID" value="HFC97037.1"/>
    <property type="molecule type" value="Genomic_DNA"/>
</dbReference>
<sequence>MRTTIRWPWKGLLLSLLVWLVLGTTAQAGRRAEAYYHFLVAMRAYQEGKLSLARKELYKVLQEDPRALYPRKLLIEIYGRLGQYEKAETLAHEALKQAPDDKDLLLLLARIYLSEKRPARAAVTLEKVLEKDPTNEEALGLLLSAYLTQHDLSGALSSLERLLKVHPRSYTLWLLKARVLARAGKPQEAREAYLRAAELSSYRLEIVMEAGSFLRRMGDLPRAETLYREFLRRNPQDIHAYQALIQILVTEEKWEEAEKLLREALQKYPENTGFRFFLGVILERQGRKQEALRIYGEISPGSPFYRDALQRIYDLTRELKGDQAALSFLEKLIHSQPQDPQIYFFAASAAEQMDYCPQGLKFVQAGLKRFPGDRSLILTQGLLLSCLGRLREALNLVEPLLERYPDDPLVLNFVGYTYAELGENLEVAERYIRKALKKQPQAGYIVDSLAWVLYKQGRLKEALREIQRAVKLSPKDAVILEHEGDILQALGRCKEACEVYRKALSLTKHRRDRERIRKKVASCPEKPSS</sequence>